<feature type="compositionally biased region" description="Low complexity" evidence="1">
    <location>
        <begin position="106"/>
        <end position="122"/>
    </location>
</feature>
<evidence type="ECO:0008006" key="5">
    <source>
        <dbReference type="Google" id="ProtNLM"/>
    </source>
</evidence>
<feature type="compositionally biased region" description="Low complexity" evidence="1">
    <location>
        <begin position="129"/>
        <end position="142"/>
    </location>
</feature>
<dbReference type="AlphaFoldDB" id="A0A1X2I6D3"/>
<protein>
    <recommendedName>
        <fullName evidence="5">Extracellular membrane protein CFEM domain-containing protein</fullName>
    </recommendedName>
</protein>
<evidence type="ECO:0000313" key="3">
    <source>
        <dbReference type="EMBL" id="ORZ10389.1"/>
    </source>
</evidence>
<feature type="region of interest" description="Disordered" evidence="1">
    <location>
        <begin position="68"/>
        <end position="142"/>
    </location>
</feature>
<keyword evidence="4" id="KW-1185">Reference proteome</keyword>
<evidence type="ECO:0000256" key="2">
    <source>
        <dbReference type="SAM" id="SignalP"/>
    </source>
</evidence>
<feature type="compositionally biased region" description="Polar residues" evidence="1">
    <location>
        <begin position="89"/>
        <end position="105"/>
    </location>
</feature>
<dbReference type="OrthoDB" id="2289000at2759"/>
<gene>
    <name evidence="3" type="ORF">BCR42DRAFT_422282</name>
</gene>
<feature type="chain" id="PRO_5012462530" description="Extracellular membrane protein CFEM domain-containing protein" evidence="2">
    <location>
        <begin position="23"/>
        <end position="172"/>
    </location>
</feature>
<sequence length="172" mass="17994">MKFLFATSACILVLSLALTCSAICDCEPQDQECVQQCVTEANSCITSSKGETSYEDCIDDKWPSGDMFHKQDIPARPSNSDGKNEAGESGSTIASGTSSPGKATHSSGAPSPTGMMGSSGSPYKASETNVNNNNKNMSSSNSGATTRLLALNEMMTVMGMMMVAIVGTWVHV</sequence>
<evidence type="ECO:0000256" key="1">
    <source>
        <dbReference type="SAM" id="MobiDB-lite"/>
    </source>
</evidence>
<evidence type="ECO:0000313" key="4">
    <source>
        <dbReference type="Proteomes" id="UP000193560"/>
    </source>
</evidence>
<keyword evidence="2" id="KW-0732">Signal</keyword>
<organism evidence="3 4">
    <name type="scientific">Absidia repens</name>
    <dbReference type="NCBI Taxonomy" id="90262"/>
    <lineage>
        <taxon>Eukaryota</taxon>
        <taxon>Fungi</taxon>
        <taxon>Fungi incertae sedis</taxon>
        <taxon>Mucoromycota</taxon>
        <taxon>Mucoromycotina</taxon>
        <taxon>Mucoromycetes</taxon>
        <taxon>Mucorales</taxon>
        <taxon>Cunninghamellaceae</taxon>
        <taxon>Absidia</taxon>
    </lineage>
</organism>
<dbReference type="EMBL" id="MCGE01000024">
    <property type="protein sequence ID" value="ORZ10389.1"/>
    <property type="molecule type" value="Genomic_DNA"/>
</dbReference>
<dbReference type="Proteomes" id="UP000193560">
    <property type="component" value="Unassembled WGS sequence"/>
</dbReference>
<proteinExistence type="predicted"/>
<feature type="signal peptide" evidence="2">
    <location>
        <begin position="1"/>
        <end position="22"/>
    </location>
</feature>
<comment type="caution">
    <text evidence="3">The sequence shown here is derived from an EMBL/GenBank/DDBJ whole genome shotgun (WGS) entry which is preliminary data.</text>
</comment>
<reference evidence="3 4" key="1">
    <citation type="submission" date="2016-07" db="EMBL/GenBank/DDBJ databases">
        <title>Pervasive Adenine N6-methylation of Active Genes in Fungi.</title>
        <authorList>
            <consortium name="DOE Joint Genome Institute"/>
            <person name="Mondo S.J."/>
            <person name="Dannebaum R.O."/>
            <person name="Kuo R.C."/>
            <person name="Labutti K."/>
            <person name="Haridas S."/>
            <person name="Kuo A."/>
            <person name="Salamov A."/>
            <person name="Ahrendt S.R."/>
            <person name="Lipzen A."/>
            <person name="Sullivan W."/>
            <person name="Andreopoulos W.B."/>
            <person name="Clum A."/>
            <person name="Lindquist E."/>
            <person name="Daum C."/>
            <person name="Ramamoorthy G.K."/>
            <person name="Gryganskyi A."/>
            <person name="Culley D."/>
            <person name="Magnuson J.K."/>
            <person name="James T.Y."/>
            <person name="O'Malley M.A."/>
            <person name="Stajich J.E."/>
            <person name="Spatafora J.W."/>
            <person name="Visel A."/>
            <person name="Grigoriev I.V."/>
        </authorList>
    </citation>
    <scope>NUCLEOTIDE SEQUENCE [LARGE SCALE GENOMIC DNA]</scope>
    <source>
        <strain evidence="3 4">NRRL 1336</strain>
    </source>
</reference>
<name>A0A1X2I6D3_9FUNG</name>
<accession>A0A1X2I6D3</accession>